<keyword evidence="1" id="KW-1133">Transmembrane helix</keyword>
<name>A0A7I8DG29_9BACL</name>
<evidence type="ECO:0000313" key="3">
    <source>
        <dbReference type="Proteomes" id="UP000593802"/>
    </source>
</evidence>
<keyword evidence="1" id="KW-0812">Transmembrane</keyword>
<keyword evidence="3" id="KW-1185">Reference proteome</keyword>
<evidence type="ECO:0000313" key="2">
    <source>
        <dbReference type="EMBL" id="BCJ88272.1"/>
    </source>
</evidence>
<organism evidence="2 3">
    <name type="scientific">Effusibacillus dendaii</name>
    <dbReference type="NCBI Taxonomy" id="2743772"/>
    <lineage>
        <taxon>Bacteria</taxon>
        <taxon>Bacillati</taxon>
        <taxon>Bacillota</taxon>
        <taxon>Bacilli</taxon>
        <taxon>Bacillales</taxon>
        <taxon>Alicyclobacillaceae</taxon>
        <taxon>Effusibacillus</taxon>
    </lineage>
</organism>
<sequence>MFGYIPANPAAMRVPIVAEIVANAAVLFFCRIKRGVSRIDSMERTGISQSAGCLT</sequence>
<dbReference type="Proteomes" id="UP000593802">
    <property type="component" value="Chromosome"/>
</dbReference>
<accession>A0A7I8DG29</accession>
<feature type="transmembrane region" description="Helical" evidence="1">
    <location>
        <begin position="12"/>
        <end position="32"/>
    </location>
</feature>
<dbReference type="RefSeq" id="WP_200758907.1">
    <property type="nucleotide sequence ID" value="NZ_AP023366.1"/>
</dbReference>
<dbReference type="EMBL" id="AP023366">
    <property type="protein sequence ID" value="BCJ88272.1"/>
    <property type="molecule type" value="Genomic_DNA"/>
</dbReference>
<proteinExistence type="predicted"/>
<protein>
    <submittedName>
        <fullName evidence="2">Uncharacterized protein</fullName>
    </submittedName>
</protein>
<evidence type="ECO:0000256" key="1">
    <source>
        <dbReference type="SAM" id="Phobius"/>
    </source>
</evidence>
<reference evidence="2 3" key="1">
    <citation type="submission" date="2020-08" db="EMBL/GenBank/DDBJ databases">
        <title>Complete Genome Sequence of Effusibacillus dendaii Strain skT53, Isolated from Farmland soil.</title>
        <authorList>
            <person name="Konishi T."/>
            <person name="Kawasaki H."/>
        </authorList>
    </citation>
    <scope>NUCLEOTIDE SEQUENCE [LARGE SCALE GENOMIC DNA]</scope>
    <source>
        <strain evidence="3">skT53</strain>
    </source>
</reference>
<dbReference type="AlphaFoldDB" id="A0A7I8DG29"/>
<dbReference type="KEGG" id="eff:skT53_32570"/>
<gene>
    <name evidence="2" type="ORF">skT53_32570</name>
</gene>
<keyword evidence="1" id="KW-0472">Membrane</keyword>